<dbReference type="InterPro" id="IPR039670">
    <property type="entry name" value="NPC2-like"/>
</dbReference>
<feature type="domain" description="MD-2-related lipid-recognition" evidence="8">
    <location>
        <begin position="120"/>
        <end position="242"/>
    </location>
</feature>
<dbReference type="InterPro" id="IPR033917">
    <property type="entry name" value="ML_PG-PI_TP"/>
</dbReference>
<dbReference type="SMART" id="SM00737">
    <property type="entry name" value="ML"/>
    <property type="match status" value="1"/>
</dbReference>
<gene>
    <name evidence="9" type="ORF">PoMZ_01280</name>
</gene>
<dbReference type="GO" id="GO:0032366">
    <property type="term" value="P:intracellular sterol transport"/>
    <property type="evidence" value="ECO:0007669"/>
    <property type="project" value="InterPro"/>
</dbReference>
<evidence type="ECO:0000313" key="9">
    <source>
        <dbReference type="EMBL" id="QBZ56374.1"/>
    </source>
</evidence>
<dbReference type="SUPFAM" id="SSF81296">
    <property type="entry name" value="E set domains"/>
    <property type="match status" value="1"/>
</dbReference>
<accession>A0A4P7N8D8</accession>
<dbReference type="CDD" id="cd00917">
    <property type="entry name" value="PG-PI_TP"/>
    <property type="match status" value="1"/>
</dbReference>
<keyword evidence="7" id="KW-0445">Lipid transport</keyword>
<dbReference type="InterPro" id="IPR003172">
    <property type="entry name" value="ML_dom"/>
</dbReference>
<evidence type="ECO:0000256" key="3">
    <source>
        <dbReference type="ARBA" id="ARBA00011245"/>
    </source>
</evidence>
<dbReference type="AlphaFoldDB" id="A0A4P7N8D8"/>
<dbReference type="Proteomes" id="UP000294847">
    <property type="component" value="Chromosome 2"/>
</dbReference>
<evidence type="ECO:0000256" key="2">
    <source>
        <dbReference type="ARBA" id="ARBA00006370"/>
    </source>
</evidence>
<evidence type="ECO:0000256" key="6">
    <source>
        <dbReference type="ARBA" id="ARBA00022729"/>
    </source>
</evidence>
<evidence type="ECO:0000313" key="10">
    <source>
        <dbReference type="Proteomes" id="UP000294847"/>
    </source>
</evidence>
<dbReference type="InterPro" id="IPR014756">
    <property type="entry name" value="Ig_E-set"/>
</dbReference>
<dbReference type="Gene3D" id="2.60.40.770">
    <property type="match status" value="1"/>
</dbReference>
<evidence type="ECO:0000259" key="8">
    <source>
        <dbReference type="SMART" id="SM00737"/>
    </source>
</evidence>
<dbReference type="PANTHER" id="PTHR11306">
    <property type="entry name" value="NIEMANN PICK TYPE C2 PROTEIN NPC2-RELATED"/>
    <property type="match status" value="1"/>
</dbReference>
<comment type="similarity">
    <text evidence="2">Belongs to the NPC2 family.</text>
</comment>
<proteinExistence type="inferred from homology"/>
<dbReference type="Pfam" id="PF02221">
    <property type="entry name" value="E1_DerP2_DerF2"/>
    <property type="match status" value="1"/>
</dbReference>
<protein>
    <recommendedName>
        <fullName evidence="4">Phosphatidylglycerol/phosphatidylinositol transfer protein</fullName>
    </recommendedName>
</protein>
<evidence type="ECO:0000256" key="5">
    <source>
        <dbReference type="ARBA" id="ARBA00022448"/>
    </source>
</evidence>
<dbReference type="GO" id="GO:0032934">
    <property type="term" value="F:sterol binding"/>
    <property type="evidence" value="ECO:0007669"/>
    <property type="project" value="InterPro"/>
</dbReference>
<dbReference type="EMBL" id="CP034205">
    <property type="protein sequence ID" value="QBZ56374.1"/>
    <property type="molecule type" value="Genomic_DNA"/>
</dbReference>
<keyword evidence="5" id="KW-0813">Transport</keyword>
<keyword evidence="6" id="KW-0732">Signal</keyword>
<evidence type="ECO:0000256" key="4">
    <source>
        <dbReference type="ARBA" id="ARBA00016056"/>
    </source>
</evidence>
<evidence type="ECO:0000256" key="1">
    <source>
        <dbReference type="ARBA" id="ARBA00002053"/>
    </source>
</evidence>
<name>A0A4P7N8D8_PYROR</name>
<comment type="subunit">
    <text evidence="3">Monomer.</text>
</comment>
<dbReference type="PANTHER" id="PTHR11306:SF0">
    <property type="entry name" value="PHOSPHATIDYLGLYCEROL_PHOSPHATIDYLINOSITOL TRANSFER PROTEIN"/>
    <property type="match status" value="1"/>
</dbReference>
<reference evidence="9 10" key="1">
    <citation type="journal article" date="2019" name="Mol. Biol. Evol.">
        <title>Blast fungal genomes show frequent chromosomal changes, gene gains and losses, and effector gene turnover.</title>
        <authorList>
            <person name="Gomez Luciano L.B."/>
            <person name="Jason Tsai I."/>
            <person name="Chuma I."/>
            <person name="Tosa Y."/>
            <person name="Chen Y.H."/>
            <person name="Li J.Y."/>
            <person name="Li M.Y."/>
            <person name="Jade Lu M.Y."/>
            <person name="Nakayashiki H."/>
            <person name="Li W.H."/>
        </authorList>
    </citation>
    <scope>NUCLEOTIDE SEQUENCE [LARGE SCALE GENOMIC DNA]</scope>
    <source>
        <strain evidence="9">MZ5-1-6</strain>
    </source>
</reference>
<sequence>MIGRVRQELFHRYFHVQVKGKDVAMASSIQLDGVGALLLDQVDRWTRSSAPAPAACHDVWMPTPFHLTSALIHPSRLTMRFSTAFLALLSVGFSSARLQGRDQVPVALDDDHKIPGESPLKLCDGDHKDDILKITKVDLSPNPPKAGESLVIKASGDVTQKIEEGAYINLSVKYGLIRLINTKADLCEQIKNVDLECPIDEGKLDIVKSVDLPNEIPPGKYTVFADVYTKDNKKISCLTAEVRFERNSIATPWGDL</sequence>
<comment type="function">
    <text evidence="1">Catalyzes the intermembrane transfer of phosphatidylglycerol and phosphatidylinositol.</text>
</comment>
<organism evidence="9 10">
    <name type="scientific">Pyricularia oryzae</name>
    <name type="common">Rice blast fungus</name>
    <name type="synonym">Magnaporthe oryzae</name>
    <dbReference type="NCBI Taxonomy" id="318829"/>
    <lineage>
        <taxon>Eukaryota</taxon>
        <taxon>Fungi</taxon>
        <taxon>Dikarya</taxon>
        <taxon>Ascomycota</taxon>
        <taxon>Pezizomycotina</taxon>
        <taxon>Sordariomycetes</taxon>
        <taxon>Sordariomycetidae</taxon>
        <taxon>Magnaporthales</taxon>
        <taxon>Pyriculariaceae</taxon>
        <taxon>Pyricularia</taxon>
    </lineage>
</organism>
<evidence type="ECO:0000256" key="7">
    <source>
        <dbReference type="ARBA" id="ARBA00023055"/>
    </source>
</evidence>
<dbReference type="FunFam" id="2.60.40.770:FF:000004">
    <property type="entry name" value="Phosphatidylglycerol/phosphatidylinositol transfer protein"/>
    <property type="match status" value="1"/>
</dbReference>